<feature type="domain" description="Calcineurin-like phosphoesterase" evidence="2">
    <location>
        <begin position="2"/>
        <end position="138"/>
    </location>
</feature>
<evidence type="ECO:0000256" key="1">
    <source>
        <dbReference type="RuleBase" id="RU362039"/>
    </source>
</evidence>
<dbReference type="InterPro" id="IPR000979">
    <property type="entry name" value="Phosphodiesterase_MJ0936/Vps29"/>
</dbReference>
<dbReference type="PANTHER" id="PTHR11124">
    <property type="entry name" value="VACUOLAR SORTING PROTEIN VPS29"/>
    <property type="match status" value="1"/>
</dbReference>
<comment type="similarity">
    <text evidence="1">Belongs to the metallophosphoesterase superfamily. YfcE family.</text>
</comment>
<name>A0A9R1CSJ8_9EURY</name>
<dbReference type="SUPFAM" id="SSF56300">
    <property type="entry name" value="Metallo-dependent phosphatases"/>
    <property type="match status" value="1"/>
</dbReference>
<keyword evidence="1" id="KW-0479">Metal-binding</keyword>
<dbReference type="CDD" id="cd00841">
    <property type="entry name" value="MPP_YfcE"/>
    <property type="match status" value="1"/>
</dbReference>
<dbReference type="Pfam" id="PF12850">
    <property type="entry name" value="Metallophos_2"/>
    <property type="match status" value="1"/>
</dbReference>
<comment type="cofactor">
    <cofactor evidence="1">
        <name>a divalent metal cation</name>
        <dbReference type="ChEBI" id="CHEBI:60240"/>
    </cofactor>
</comment>
<dbReference type="InterPro" id="IPR024654">
    <property type="entry name" value="Calcineurin-like_PHP_lpxH"/>
</dbReference>
<reference evidence="3" key="1">
    <citation type="journal article" date="2023" name="Front. Microbiol.">
        <title>Genomic-based phylogenetic and metabolic analyses of the genus Natronomonas, and description of Natronomonas aquatica sp. nov.</title>
        <authorList>
            <person name="Garcia-Roldan A."/>
            <person name="Duran-Viseras A."/>
            <person name="de la Haba R.R."/>
            <person name="Corral P."/>
            <person name="Sanchez-Porro C."/>
            <person name="Ventosa A."/>
        </authorList>
    </citation>
    <scope>NUCLEOTIDE SEQUENCE</scope>
    <source>
        <strain evidence="3">F2-12</strain>
    </source>
</reference>
<evidence type="ECO:0000313" key="3">
    <source>
        <dbReference type="EMBL" id="MCQ4333033.1"/>
    </source>
</evidence>
<dbReference type="InterPro" id="IPR029052">
    <property type="entry name" value="Metallo-depent_PP-like"/>
</dbReference>
<dbReference type="RefSeq" id="WP_256029045.1">
    <property type="nucleotide sequence ID" value="NZ_JAHLKM010000005.1"/>
</dbReference>
<dbReference type="Gene3D" id="3.60.21.10">
    <property type="match status" value="1"/>
</dbReference>
<dbReference type="Proteomes" id="UP001139494">
    <property type="component" value="Unassembled WGS sequence"/>
</dbReference>
<proteinExistence type="inferred from homology"/>
<evidence type="ECO:0000259" key="2">
    <source>
        <dbReference type="Pfam" id="PF12850"/>
    </source>
</evidence>
<protein>
    <recommendedName>
        <fullName evidence="1">Phosphoesterase</fullName>
        <ecNumber evidence="1">3.1.4.-</ecNumber>
    </recommendedName>
</protein>
<accession>A0A9R1CSJ8</accession>
<dbReference type="EMBL" id="JAHLKM010000005">
    <property type="protein sequence ID" value="MCQ4333033.1"/>
    <property type="molecule type" value="Genomic_DNA"/>
</dbReference>
<dbReference type="GO" id="GO:0046872">
    <property type="term" value="F:metal ion binding"/>
    <property type="evidence" value="ECO:0007669"/>
    <property type="project" value="UniProtKB-KW"/>
</dbReference>
<sequence length="172" mass="18916">MLVALSDTHSRDGTRLSGRTAEAVESASVLVHAGDFMTDGVLEAFESLGPLYAVYGNNDPPAVRERLPADRVIEWRGLRIALVHGHEHTDVELSMFGRQSNADIVVFGHSHAPEFREGVVPALNPGSHADPRWNRPAHAELEYDDTAGLARGRLVEPSGTVFERFTVEPRER</sequence>
<evidence type="ECO:0000313" key="4">
    <source>
        <dbReference type="Proteomes" id="UP001139494"/>
    </source>
</evidence>
<organism evidence="3 4">
    <name type="scientific">Natronomonas aquatica</name>
    <dbReference type="NCBI Taxonomy" id="2841590"/>
    <lineage>
        <taxon>Archaea</taxon>
        <taxon>Methanobacteriati</taxon>
        <taxon>Methanobacteriota</taxon>
        <taxon>Stenosarchaea group</taxon>
        <taxon>Halobacteria</taxon>
        <taxon>Halobacteriales</taxon>
        <taxon>Natronomonadaceae</taxon>
        <taxon>Natronomonas</taxon>
    </lineage>
</organism>
<dbReference type="NCBIfam" id="TIGR00040">
    <property type="entry name" value="yfcE"/>
    <property type="match status" value="1"/>
</dbReference>
<dbReference type="EC" id="3.1.4.-" evidence="1"/>
<gene>
    <name evidence="3" type="ORF">KM295_05865</name>
</gene>
<dbReference type="InterPro" id="IPR041802">
    <property type="entry name" value="MPP_YfcE"/>
</dbReference>
<comment type="caution">
    <text evidence="3">The sequence shown here is derived from an EMBL/GenBank/DDBJ whole genome shotgun (WGS) entry which is preliminary data.</text>
</comment>
<dbReference type="GO" id="GO:0016787">
    <property type="term" value="F:hydrolase activity"/>
    <property type="evidence" value="ECO:0007669"/>
    <property type="project" value="UniProtKB-UniRule"/>
</dbReference>
<dbReference type="AlphaFoldDB" id="A0A9R1CSJ8"/>
<keyword evidence="4" id="KW-1185">Reference proteome</keyword>